<sequence>MAENFEMQFMFSATDVLAFVCMYKFYTTILLEGLAGLRCSKTFPSSSDVETPSTYLWTLYLLDQACYSLTFVFDVGLSNS</sequence>
<dbReference type="Proteomes" id="UP000822688">
    <property type="component" value="Chromosome 11"/>
</dbReference>
<protein>
    <submittedName>
        <fullName evidence="1">Uncharacterized protein</fullName>
    </submittedName>
</protein>
<comment type="caution">
    <text evidence="1">The sequence shown here is derived from an EMBL/GenBank/DDBJ whole genome shotgun (WGS) entry which is preliminary data.</text>
</comment>
<dbReference type="EMBL" id="CM026433">
    <property type="protein sequence ID" value="KAG0555332.1"/>
    <property type="molecule type" value="Genomic_DNA"/>
</dbReference>
<name>A0A8T0GDP0_CERPU</name>
<evidence type="ECO:0000313" key="4">
    <source>
        <dbReference type="Proteomes" id="UP000822688"/>
    </source>
</evidence>
<dbReference type="Proteomes" id="UP000822688">
    <property type="component" value="Chromosome 9"/>
</dbReference>
<evidence type="ECO:0000313" key="2">
    <source>
        <dbReference type="EMBL" id="KAG0555920.1"/>
    </source>
</evidence>
<organism evidence="1 4">
    <name type="scientific">Ceratodon purpureus</name>
    <name type="common">Fire moss</name>
    <name type="synonym">Dicranum purpureum</name>
    <dbReference type="NCBI Taxonomy" id="3225"/>
    <lineage>
        <taxon>Eukaryota</taxon>
        <taxon>Viridiplantae</taxon>
        <taxon>Streptophyta</taxon>
        <taxon>Embryophyta</taxon>
        <taxon>Bryophyta</taxon>
        <taxon>Bryophytina</taxon>
        <taxon>Bryopsida</taxon>
        <taxon>Dicranidae</taxon>
        <taxon>Pseudoditrichales</taxon>
        <taxon>Ditrichaceae</taxon>
        <taxon>Ceratodon</taxon>
    </lineage>
</organism>
<dbReference type="EMBL" id="CM026430">
    <property type="protein sequence ID" value="KAG0562073.1"/>
    <property type="molecule type" value="Genomic_DNA"/>
</dbReference>
<dbReference type="AlphaFoldDB" id="A0A8T0GDP0"/>
<gene>
    <name evidence="2" type="ORF">KC19_11G013000</name>
    <name evidence="1" type="ORF">KC19_12G161700</name>
    <name evidence="3" type="ORF">KC19_9G115900</name>
</gene>
<dbReference type="Proteomes" id="UP000822688">
    <property type="component" value="Chromosome 12"/>
</dbReference>
<dbReference type="EMBL" id="CM026432">
    <property type="protein sequence ID" value="KAG0555920.1"/>
    <property type="molecule type" value="Genomic_DNA"/>
</dbReference>
<reference evidence="1 4" key="1">
    <citation type="submission" date="2020-06" db="EMBL/GenBank/DDBJ databases">
        <title>WGS assembly of Ceratodon purpureus strain R40.</title>
        <authorList>
            <person name="Carey S.B."/>
            <person name="Jenkins J."/>
            <person name="Shu S."/>
            <person name="Lovell J.T."/>
            <person name="Sreedasyam A."/>
            <person name="Maumus F."/>
            <person name="Tiley G.P."/>
            <person name="Fernandez-Pozo N."/>
            <person name="Barry K."/>
            <person name="Chen C."/>
            <person name="Wang M."/>
            <person name="Lipzen A."/>
            <person name="Daum C."/>
            <person name="Saski C.A."/>
            <person name="Payton A.C."/>
            <person name="Mcbreen J.C."/>
            <person name="Conrad R.E."/>
            <person name="Kollar L.M."/>
            <person name="Olsson S."/>
            <person name="Huttunen S."/>
            <person name="Landis J.B."/>
            <person name="Wickett N.J."/>
            <person name="Johnson M.G."/>
            <person name="Rensing S.A."/>
            <person name="Grimwood J."/>
            <person name="Schmutz J."/>
            <person name="Mcdaniel S.F."/>
        </authorList>
    </citation>
    <scope>NUCLEOTIDE SEQUENCE</scope>
    <source>
        <strain evidence="1 4">R40</strain>
    </source>
</reference>
<keyword evidence="4" id="KW-1185">Reference proteome</keyword>
<evidence type="ECO:0000313" key="3">
    <source>
        <dbReference type="EMBL" id="KAG0562073.1"/>
    </source>
</evidence>
<accession>A0A8T0GDP0</accession>
<proteinExistence type="predicted"/>
<evidence type="ECO:0000313" key="1">
    <source>
        <dbReference type="EMBL" id="KAG0555332.1"/>
    </source>
</evidence>